<evidence type="ECO:0000313" key="3">
    <source>
        <dbReference type="Proteomes" id="UP000765509"/>
    </source>
</evidence>
<feature type="region of interest" description="Disordered" evidence="1">
    <location>
        <begin position="132"/>
        <end position="188"/>
    </location>
</feature>
<accession>A0A9Q3DKH8</accession>
<dbReference type="EMBL" id="AVOT02016794">
    <property type="protein sequence ID" value="MBW0502393.1"/>
    <property type="molecule type" value="Genomic_DNA"/>
</dbReference>
<protein>
    <submittedName>
        <fullName evidence="2">Uncharacterized protein</fullName>
    </submittedName>
</protein>
<organism evidence="2 3">
    <name type="scientific">Austropuccinia psidii MF-1</name>
    <dbReference type="NCBI Taxonomy" id="1389203"/>
    <lineage>
        <taxon>Eukaryota</taxon>
        <taxon>Fungi</taxon>
        <taxon>Dikarya</taxon>
        <taxon>Basidiomycota</taxon>
        <taxon>Pucciniomycotina</taxon>
        <taxon>Pucciniomycetes</taxon>
        <taxon>Pucciniales</taxon>
        <taxon>Sphaerophragmiaceae</taxon>
        <taxon>Austropuccinia</taxon>
    </lineage>
</organism>
<keyword evidence="3" id="KW-1185">Reference proteome</keyword>
<name>A0A9Q3DKH8_9BASI</name>
<gene>
    <name evidence="2" type="ORF">O181_042108</name>
</gene>
<evidence type="ECO:0000313" key="2">
    <source>
        <dbReference type="EMBL" id="MBW0502393.1"/>
    </source>
</evidence>
<dbReference type="AlphaFoldDB" id="A0A9Q3DKH8"/>
<proteinExistence type="predicted"/>
<comment type="caution">
    <text evidence="2">The sequence shown here is derived from an EMBL/GenBank/DDBJ whole genome shotgun (WGS) entry which is preliminary data.</text>
</comment>
<evidence type="ECO:0000256" key="1">
    <source>
        <dbReference type="SAM" id="MobiDB-lite"/>
    </source>
</evidence>
<dbReference type="Proteomes" id="UP000765509">
    <property type="component" value="Unassembled WGS sequence"/>
</dbReference>
<reference evidence="2" key="1">
    <citation type="submission" date="2021-03" db="EMBL/GenBank/DDBJ databases">
        <title>Draft genome sequence of rust myrtle Austropuccinia psidii MF-1, a brazilian biotype.</title>
        <authorList>
            <person name="Quecine M.C."/>
            <person name="Pachon D.M.R."/>
            <person name="Bonatelli M.L."/>
            <person name="Correr F.H."/>
            <person name="Franceschini L.M."/>
            <person name="Leite T.F."/>
            <person name="Margarido G.R.A."/>
            <person name="Almeida C.A."/>
            <person name="Ferrarezi J.A."/>
            <person name="Labate C.A."/>
        </authorList>
    </citation>
    <scope>NUCLEOTIDE SEQUENCE</scope>
    <source>
        <strain evidence="2">MF-1</strain>
    </source>
</reference>
<feature type="compositionally biased region" description="Polar residues" evidence="1">
    <location>
        <begin position="161"/>
        <end position="182"/>
    </location>
</feature>
<sequence length="282" mass="31578">MPLLLIGKKPCGHTGKQASNVIRYLWSKKGGPFGKELPVSEAPTIDDTSRKRDVTRWTNVGGSIPVGGRTIYSRSEVPISRIKNEGIVKRIRLIANSPPDLDAEVSDELDASCQEHPNSHHPHYPRDFQPTLATIPTSIPPASPNSSHTRPALNPDVRPSPIQQPRNSPIVTSQQIQPVASTSRRREELSPFPFPAAQLFQGRDRLPIQVTREDPNTVSENQDALARLFRRVHRNSREVSMYANDRTIPGTASEEMAAKFAWYEDDLINDFQKTFDHLGRDN</sequence>